<evidence type="ECO:0000256" key="5">
    <source>
        <dbReference type="ARBA" id="ARBA00022982"/>
    </source>
</evidence>
<feature type="binding site" evidence="7">
    <location>
        <position position="29"/>
    </location>
    <ligand>
        <name>Fe cation</name>
        <dbReference type="ChEBI" id="CHEBI:24875"/>
        <label>1</label>
    </ligand>
</feature>
<gene>
    <name evidence="11" type="ORF">SAMN02910297_01639</name>
    <name evidence="10" type="ORF">YLM1_1050</name>
</gene>
<feature type="binding site" evidence="7">
    <location>
        <position position="121"/>
    </location>
    <ligand>
        <name>Fe cation</name>
        <dbReference type="ChEBI" id="CHEBI:24875"/>
        <label>1</label>
    </ligand>
</feature>
<dbReference type="Proteomes" id="UP000066376">
    <property type="component" value="Chromosome"/>
</dbReference>
<dbReference type="Proteomes" id="UP000183442">
    <property type="component" value="Unassembled WGS sequence"/>
</dbReference>
<keyword evidence="3" id="KW-0813">Transport</keyword>
<reference evidence="10 12" key="1">
    <citation type="journal article" date="2016" name="Genome Announc.">
        <title>Draft Genome Sequence of the Rumen Methanogen Methanobrevibacter olleyae YLM1.</title>
        <authorList>
            <person name="Kelly W.J."/>
            <person name="Li D."/>
            <person name="Lambie S.C."/>
            <person name="Cox F."/>
            <person name="Attwood G.T."/>
            <person name="Altermann E."/>
            <person name="Leahy S.C."/>
        </authorList>
    </citation>
    <scope>NUCLEOTIDE SEQUENCE [LARGE SCALE GENOMIC DNA]</scope>
    <source>
        <strain evidence="10 12">YLM1</strain>
    </source>
</reference>
<protein>
    <submittedName>
        <fullName evidence="10">Desulfoferrodoxin Dfx</fullName>
    </submittedName>
    <submittedName>
        <fullName evidence="11">Superoxide reductase</fullName>
    </submittedName>
</protein>
<reference evidence="11" key="4">
    <citation type="submission" date="2016-10" db="EMBL/GenBank/DDBJ databases">
        <authorList>
            <person name="de Groot N.N."/>
        </authorList>
    </citation>
    <scope>NUCLEOTIDE SEQUENCE [LARGE SCALE GENOMIC DNA]</scope>
    <source>
        <strain evidence="11">DSM 16632</strain>
    </source>
</reference>
<evidence type="ECO:0000256" key="2">
    <source>
        <dbReference type="ARBA" id="ARBA00005941"/>
    </source>
</evidence>
<accession>A0A126R0K9</accession>
<reference evidence="12" key="2">
    <citation type="submission" date="2016-02" db="EMBL/GenBank/DDBJ databases">
        <title>The draft genome sequence of the rumen methanogen Methanobrevibacter olleyae YLM1.</title>
        <authorList>
            <consortium name="New Zealand Agricultural Greenhouse Gas Research Centre/Pastoral Greenhouse Gas Research Consortium"/>
            <person name="Kelly W.J."/>
            <person name="Li D."/>
            <person name="Lambie S.C."/>
            <person name="Attwood G.T."/>
            <person name="Altermann E."/>
            <person name="Leahy S.C."/>
        </authorList>
    </citation>
    <scope>NUCLEOTIDE SEQUENCE [LARGE SCALE GENOMIC DNA]</scope>
    <source>
        <strain evidence="12">YLM1</strain>
    </source>
</reference>
<dbReference type="SMR" id="A0A126R0K9"/>
<comment type="cofactor">
    <cofactor evidence="7">
        <name>Fe(3+)</name>
        <dbReference type="ChEBI" id="CHEBI:29034"/>
    </cofactor>
    <text evidence="7">Binds 1 Fe(3+) ion per subunit. The iron ion 1 is coordinated via 4 cysteine residues.</text>
</comment>
<evidence type="ECO:0000256" key="3">
    <source>
        <dbReference type="ARBA" id="ARBA00022448"/>
    </source>
</evidence>
<evidence type="ECO:0000256" key="6">
    <source>
        <dbReference type="ARBA" id="ARBA00023004"/>
    </source>
</evidence>
<dbReference type="GeneID" id="28489350"/>
<feature type="binding site" evidence="7">
    <location>
        <position position="13"/>
    </location>
    <ligand>
        <name>Fe cation</name>
        <dbReference type="ChEBI" id="CHEBI:24875"/>
        <label>1</label>
    </ligand>
</feature>
<dbReference type="Pfam" id="PF06397">
    <property type="entry name" value="Desulfoferrod_N"/>
    <property type="match status" value="1"/>
</dbReference>
<dbReference type="GO" id="GO:0016491">
    <property type="term" value="F:oxidoreductase activity"/>
    <property type="evidence" value="ECO:0007669"/>
    <property type="project" value="InterPro"/>
</dbReference>
<feature type="binding site" evidence="7">
    <location>
        <position position="10"/>
    </location>
    <ligand>
        <name>Fe cation</name>
        <dbReference type="ChEBI" id="CHEBI:24875"/>
        <label>1</label>
    </ligand>
</feature>
<dbReference type="AlphaFoldDB" id="A0A126R0K9"/>
<dbReference type="STRING" id="294671.YLM1_1050"/>
<dbReference type="Gene3D" id="2.60.40.730">
    <property type="entry name" value="SOR catalytic domain"/>
    <property type="match status" value="1"/>
</dbReference>
<organism evidence="10 12">
    <name type="scientific">Methanobrevibacter olleyae</name>
    <dbReference type="NCBI Taxonomy" id="294671"/>
    <lineage>
        <taxon>Archaea</taxon>
        <taxon>Methanobacteriati</taxon>
        <taxon>Methanobacteriota</taxon>
        <taxon>Methanomada group</taxon>
        <taxon>Methanobacteria</taxon>
        <taxon>Methanobacteriales</taxon>
        <taxon>Methanobacteriaceae</taxon>
        <taxon>Methanobrevibacter</taxon>
    </lineage>
</organism>
<dbReference type="OrthoDB" id="30725at2157"/>
<comment type="similarity">
    <text evidence="2">Belongs to the desulfoferrodoxin family.</text>
</comment>
<dbReference type="NCBIfam" id="TIGR00332">
    <property type="entry name" value="neela_ferrous"/>
    <property type="match status" value="1"/>
</dbReference>
<dbReference type="InterPro" id="IPR004462">
    <property type="entry name" value="Desulfoferrodoxin_N"/>
</dbReference>
<feature type="binding site" evidence="7">
    <location>
        <position position="49"/>
    </location>
    <ligand>
        <name>Fe cation</name>
        <dbReference type="ChEBI" id="CHEBI:24875"/>
        <label>2</label>
        <note>catalytic</note>
    </ligand>
</feature>
<evidence type="ECO:0000313" key="10">
    <source>
        <dbReference type="EMBL" id="AMK15607.1"/>
    </source>
</evidence>
<feature type="binding site" evidence="7">
    <location>
        <position position="118"/>
    </location>
    <ligand>
        <name>Fe cation</name>
        <dbReference type="ChEBI" id="CHEBI:24875"/>
        <label>1</label>
    </ligand>
</feature>
<dbReference type="NCBIfam" id="TIGR00320">
    <property type="entry name" value="dfx_rbo"/>
    <property type="match status" value="1"/>
</dbReference>
<feature type="domain" description="Desulfoferrodoxin ferrous iron-binding" evidence="8">
    <location>
        <begin position="48"/>
        <end position="125"/>
    </location>
</feature>
<keyword evidence="5" id="KW-0249">Electron transport</keyword>
<dbReference type="InterPro" id="IPR002742">
    <property type="entry name" value="Desulfoferrodoxin_Fe-bd_dom"/>
</dbReference>
<dbReference type="SUPFAM" id="SSF49367">
    <property type="entry name" value="Superoxide reductase-like"/>
    <property type="match status" value="1"/>
</dbReference>
<dbReference type="NCBIfam" id="TIGR00319">
    <property type="entry name" value="desulf_FeS4"/>
    <property type="match status" value="1"/>
</dbReference>
<dbReference type="GO" id="GO:0005506">
    <property type="term" value="F:iron ion binding"/>
    <property type="evidence" value="ECO:0007669"/>
    <property type="project" value="InterPro"/>
</dbReference>
<dbReference type="SUPFAM" id="SSF57802">
    <property type="entry name" value="Rubredoxin-like"/>
    <property type="match status" value="1"/>
</dbReference>
<feature type="binding site" evidence="7">
    <location>
        <position position="30"/>
    </location>
    <ligand>
        <name>Fe cation</name>
        <dbReference type="ChEBI" id="CHEBI:24875"/>
        <label>1</label>
    </ligand>
</feature>
<evidence type="ECO:0000259" key="8">
    <source>
        <dbReference type="Pfam" id="PF01880"/>
    </source>
</evidence>
<dbReference type="InterPro" id="IPR036073">
    <property type="entry name" value="Desulfoferrodoxin_Fe-bd_dom_sf"/>
</dbReference>
<dbReference type="InterPro" id="IPR004793">
    <property type="entry name" value="Desulfoferrodoxin_rbo"/>
</dbReference>
<feature type="binding site" evidence="7">
    <location>
        <position position="69"/>
    </location>
    <ligand>
        <name>Fe cation</name>
        <dbReference type="ChEBI" id="CHEBI:24875"/>
        <label>2</label>
        <note>catalytic</note>
    </ligand>
</feature>
<evidence type="ECO:0000256" key="1">
    <source>
        <dbReference type="ARBA" id="ARBA00001973"/>
    </source>
</evidence>
<evidence type="ECO:0000313" key="13">
    <source>
        <dbReference type="Proteomes" id="UP000183442"/>
    </source>
</evidence>
<keyword evidence="4 7" id="KW-0479">Metal-binding</keyword>
<reference evidence="13" key="3">
    <citation type="submission" date="2016-10" db="EMBL/GenBank/DDBJ databases">
        <authorList>
            <person name="Varghese N."/>
        </authorList>
    </citation>
    <scope>NUCLEOTIDE SEQUENCE [LARGE SCALE GENOMIC DNA]</scope>
    <source>
        <strain evidence="13">DSM 16632</strain>
    </source>
</reference>
<comment type="cofactor">
    <cofactor evidence="1">
        <name>Cu(2+)</name>
        <dbReference type="ChEBI" id="CHEBI:29036"/>
    </cofactor>
</comment>
<dbReference type="CDD" id="cd00974">
    <property type="entry name" value="DSRD"/>
    <property type="match status" value="1"/>
</dbReference>
<evidence type="ECO:0000259" key="9">
    <source>
        <dbReference type="Pfam" id="PF06397"/>
    </source>
</evidence>
<evidence type="ECO:0000313" key="12">
    <source>
        <dbReference type="Proteomes" id="UP000066376"/>
    </source>
</evidence>
<proteinExistence type="inferred from homology"/>
<dbReference type="PANTHER" id="PTHR36541">
    <property type="entry name" value="SUPEROXIDE REDUCTASE-RELATED"/>
    <property type="match status" value="1"/>
</dbReference>
<sequence length="126" mass="14164">MTKINEIYRCNRCGNMVEVIAEGAGELSCCEEAMELLEPRQLPEGGVKHIPVITKEGGKIVVTMGEVPHPMEEEHYINFVELIVGDQVYRANLKPNDEPKAVFDVNAELEDVKAIEYCNIHGLWHS</sequence>
<dbReference type="PATRIC" id="fig|294671.3.peg.1099"/>
<feature type="domain" description="Desulfoferrodoxin N-terminal" evidence="9">
    <location>
        <begin position="3"/>
        <end position="37"/>
    </location>
</feature>
<dbReference type="RefSeq" id="WP_067146987.1">
    <property type="nucleotide sequence ID" value="NZ_CP014265.1"/>
</dbReference>
<feature type="binding site" evidence="7">
    <location>
        <position position="75"/>
    </location>
    <ligand>
        <name>Fe cation</name>
        <dbReference type="ChEBI" id="CHEBI:24875"/>
        <label>2</label>
        <note>catalytic</note>
    </ligand>
</feature>
<dbReference type="Pfam" id="PF01880">
    <property type="entry name" value="Desulfoferrodox"/>
    <property type="match status" value="1"/>
</dbReference>
<evidence type="ECO:0000256" key="7">
    <source>
        <dbReference type="PIRSR" id="PIRSR604793-1"/>
    </source>
</evidence>
<comment type="cofactor">
    <cofactor evidence="7">
        <name>Fe(2+)</name>
        <dbReference type="ChEBI" id="CHEBI:29033"/>
    </cofactor>
    <text evidence="7">Binds 1 Fe(2+) ion per subunit. The iron ion 2 is coordinated via four histidines and one cysteine residue.</text>
</comment>
<keyword evidence="6 7" id="KW-0408">Iron</keyword>
<dbReference type="KEGG" id="mol:YLM1_1050"/>
<dbReference type="PANTHER" id="PTHR36541:SF1">
    <property type="entry name" value="SUPEROXIDE REDUCTASE-RELATED"/>
    <property type="match status" value="1"/>
</dbReference>
<keyword evidence="12" id="KW-1185">Reference proteome</keyword>
<dbReference type="InterPro" id="IPR051233">
    <property type="entry name" value="Desulfoferrodoxin_SOR"/>
</dbReference>
<dbReference type="Gene3D" id="2.20.28.100">
    <property type="entry name" value="Desulphoferrodoxin, N-terminal domain"/>
    <property type="match status" value="1"/>
</dbReference>
<dbReference type="EMBL" id="FOTL01000033">
    <property type="protein sequence ID" value="SFL73921.1"/>
    <property type="molecule type" value="Genomic_DNA"/>
</dbReference>
<dbReference type="EMBL" id="CP014265">
    <property type="protein sequence ID" value="AMK15607.1"/>
    <property type="molecule type" value="Genomic_DNA"/>
</dbReference>
<name>A0A126R0K9_METOL</name>
<dbReference type="InterPro" id="IPR038094">
    <property type="entry name" value="Desulfoferrodoxin_N_sf"/>
</dbReference>
<dbReference type="GO" id="GO:0019430">
    <property type="term" value="P:removal of superoxide radicals"/>
    <property type="evidence" value="ECO:0007669"/>
    <property type="project" value="InterPro"/>
</dbReference>
<evidence type="ECO:0000256" key="4">
    <source>
        <dbReference type="ARBA" id="ARBA00022723"/>
    </source>
</evidence>
<evidence type="ECO:0000313" key="11">
    <source>
        <dbReference type="EMBL" id="SFL73921.1"/>
    </source>
</evidence>